<dbReference type="AlphaFoldDB" id="F7VIX2"/>
<organism evidence="2 3">
    <name type="scientific">Acetobacter tropicalis NBRC 101654</name>
    <dbReference type="NCBI Taxonomy" id="749388"/>
    <lineage>
        <taxon>Bacteria</taxon>
        <taxon>Pseudomonadati</taxon>
        <taxon>Pseudomonadota</taxon>
        <taxon>Alphaproteobacteria</taxon>
        <taxon>Acetobacterales</taxon>
        <taxon>Acetobacteraceae</taxon>
        <taxon>Acetobacter</taxon>
    </lineage>
</organism>
<comment type="caution">
    <text evidence="2">The sequence shown here is derived from an EMBL/GenBank/DDBJ whole genome shotgun (WGS) entry which is preliminary data.</text>
</comment>
<evidence type="ECO:0000256" key="1">
    <source>
        <dbReference type="SAM" id="MobiDB-lite"/>
    </source>
</evidence>
<name>F7VIX2_9PROT</name>
<protein>
    <submittedName>
        <fullName evidence="2">Uncharacterized protein</fullName>
    </submittedName>
</protein>
<gene>
    <name evidence="2" type="ORF">ATPR_3321</name>
</gene>
<evidence type="ECO:0000313" key="2">
    <source>
        <dbReference type="EMBL" id="GAA10317.1"/>
    </source>
</evidence>
<dbReference type="Proteomes" id="UP000004319">
    <property type="component" value="Unassembled WGS sequence"/>
</dbReference>
<accession>F7VIX2</accession>
<proteinExistence type="predicted"/>
<feature type="region of interest" description="Disordered" evidence="1">
    <location>
        <begin position="15"/>
        <end position="42"/>
    </location>
</feature>
<sequence length="42" mass="4554">MLRIIIHGRFLSRRSDAPQVSRDAGKTGLSHPCGLNPPSPSK</sequence>
<evidence type="ECO:0000313" key="3">
    <source>
        <dbReference type="Proteomes" id="UP000004319"/>
    </source>
</evidence>
<reference evidence="2 3" key="1">
    <citation type="journal article" date="2011" name="Biochem. Biophys. Res. Commun.">
        <title>Increased number of Arginine-based salt bridges contributes to the thermotolerance of thermotolerant acetic acid bacteria, Acetobacter tropicalis SKU1100.</title>
        <authorList>
            <person name="Matsutani M."/>
            <person name="Hirakawa H."/>
            <person name="Nishikura M."/>
            <person name="Soemphol W."/>
            <person name="Ali I.A.I."/>
            <person name="Yakushi T."/>
            <person name="Matsushita K."/>
        </authorList>
    </citation>
    <scope>NUCLEOTIDE SEQUENCE [LARGE SCALE GENOMIC DNA]</scope>
    <source>
        <strain evidence="2 3">NBRC 101654</strain>
    </source>
</reference>
<dbReference type="EMBL" id="BABS01000217">
    <property type="protein sequence ID" value="GAA10317.1"/>
    <property type="molecule type" value="Genomic_DNA"/>
</dbReference>